<sequence length="150" mass="15226">MSGEEARSLLQLKSSFFSVRGQTSKPKIVTPPTGPDGPGLGLDLGSLGLGSLMSLGGDLMPGMMQLLTIGQSALNGRYDELGGITGPLGQVIGVPSLTPDANGVMQLFEHGLMLFSTQTGAHALTGQGLADYLAEGGLGELGFPAADRIG</sequence>
<accession>K6VNV8</accession>
<dbReference type="eggNOG" id="COG5479">
    <property type="taxonomic scope" value="Bacteria"/>
</dbReference>
<protein>
    <submittedName>
        <fullName evidence="1">Uncharacterized protein</fullName>
    </submittedName>
</protein>
<comment type="caution">
    <text evidence="1">The sequence shown here is derived from an EMBL/GenBank/DDBJ whole genome shotgun (WGS) entry which is preliminary data.</text>
</comment>
<dbReference type="STRING" id="1108045.GORHZ_030_00050"/>
<name>K6VNV8_9ACTN</name>
<evidence type="ECO:0000313" key="1">
    <source>
        <dbReference type="EMBL" id="GAB88600.1"/>
    </source>
</evidence>
<organism evidence="1 2">
    <name type="scientific">Gordonia rhizosphera NBRC 16068</name>
    <dbReference type="NCBI Taxonomy" id="1108045"/>
    <lineage>
        <taxon>Bacteria</taxon>
        <taxon>Bacillati</taxon>
        <taxon>Actinomycetota</taxon>
        <taxon>Actinomycetes</taxon>
        <taxon>Mycobacteriales</taxon>
        <taxon>Gordoniaceae</taxon>
        <taxon>Gordonia</taxon>
    </lineage>
</organism>
<dbReference type="AlphaFoldDB" id="K6VNV8"/>
<dbReference type="EMBL" id="BAHC01000030">
    <property type="protein sequence ID" value="GAB88600.1"/>
    <property type="molecule type" value="Genomic_DNA"/>
</dbReference>
<gene>
    <name evidence="1" type="ORF">GORHZ_030_00050</name>
</gene>
<dbReference type="Pfam" id="PF08310">
    <property type="entry name" value="LGFP"/>
    <property type="match status" value="1"/>
</dbReference>
<keyword evidence="2" id="KW-1185">Reference proteome</keyword>
<proteinExistence type="predicted"/>
<dbReference type="Proteomes" id="UP000008363">
    <property type="component" value="Unassembled WGS sequence"/>
</dbReference>
<dbReference type="InterPro" id="IPR013207">
    <property type="entry name" value="LGFP"/>
</dbReference>
<reference evidence="1 2" key="1">
    <citation type="submission" date="2012-08" db="EMBL/GenBank/DDBJ databases">
        <title>Whole genome shotgun sequence of Gordonia rhizosphera NBRC 16068.</title>
        <authorList>
            <person name="Takarada H."/>
            <person name="Isaki S."/>
            <person name="Hosoyama A."/>
            <person name="Tsuchikane K."/>
            <person name="Katsumata H."/>
            <person name="Baba S."/>
            <person name="Ohji S."/>
            <person name="Yamazaki S."/>
            <person name="Fujita N."/>
        </authorList>
    </citation>
    <scope>NUCLEOTIDE SEQUENCE [LARGE SCALE GENOMIC DNA]</scope>
    <source>
        <strain evidence="1 2">NBRC 16068</strain>
    </source>
</reference>
<evidence type="ECO:0000313" key="2">
    <source>
        <dbReference type="Proteomes" id="UP000008363"/>
    </source>
</evidence>